<dbReference type="OrthoDB" id="10068424at2759"/>
<evidence type="ECO:0000259" key="1">
    <source>
        <dbReference type="Pfam" id="PF05699"/>
    </source>
</evidence>
<dbReference type="Proteomes" id="UP000475862">
    <property type="component" value="Unassembled WGS sequence"/>
</dbReference>
<feature type="domain" description="HAT C-terminal dimerisation" evidence="1">
    <location>
        <begin position="165"/>
        <end position="200"/>
    </location>
</feature>
<evidence type="ECO:0000313" key="3">
    <source>
        <dbReference type="Proteomes" id="UP000475862"/>
    </source>
</evidence>
<reference evidence="2 3" key="1">
    <citation type="submission" date="2019-08" db="EMBL/GenBank/DDBJ databases">
        <title>The genome of the soybean aphid Biotype 1, its phylome, world population structure and adaptation to the North American continent.</title>
        <authorList>
            <person name="Giordano R."/>
            <person name="Donthu R.K."/>
            <person name="Hernandez A.G."/>
            <person name="Wright C.L."/>
            <person name="Zimin A.V."/>
        </authorList>
    </citation>
    <scope>NUCLEOTIDE SEQUENCE [LARGE SCALE GENOMIC DNA]</scope>
    <source>
        <tissue evidence="2">Whole aphids</tissue>
    </source>
</reference>
<name>A0A6G0SU54_APHGL</name>
<dbReference type="AlphaFoldDB" id="A0A6G0SU54"/>
<organism evidence="2 3">
    <name type="scientific">Aphis glycines</name>
    <name type="common">Soybean aphid</name>
    <dbReference type="NCBI Taxonomy" id="307491"/>
    <lineage>
        <taxon>Eukaryota</taxon>
        <taxon>Metazoa</taxon>
        <taxon>Ecdysozoa</taxon>
        <taxon>Arthropoda</taxon>
        <taxon>Hexapoda</taxon>
        <taxon>Insecta</taxon>
        <taxon>Pterygota</taxon>
        <taxon>Neoptera</taxon>
        <taxon>Paraneoptera</taxon>
        <taxon>Hemiptera</taxon>
        <taxon>Sternorrhyncha</taxon>
        <taxon>Aphidomorpha</taxon>
        <taxon>Aphidoidea</taxon>
        <taxon>Aphididae</taxon>
        <taxon>Aphidini</taxon>
        <taxon>Aphis</taxon>
        <taxon>Aphis</taxon>
    </lineage>
</organism>
<accession>A0A6G0SU54</accession>
<gene>
    <name evidence="2" type="ORF">AGLY_017700</name>
</gene>
<comment type="caution">
    <text evidence="2">The sequence shown here is derived from an EMBL/GenBank/DDBJ whole genome shotgun (WGS) entry which is preliminary data.</text>
</comment>
<evidence type="ECO:0000313" key="2">
    <source>
        <dbReference type="EMBL" id="KAE9521893.1"/>
    </source>
</evidence>
<keyword evidence="3" id="KW-1185">Reference proteome</keyword>
<sequence length="202" mass="23065">MWVRGYVTYVAERAAAALGEGEGENGKGEKYFDRLYFLQLHPFHITSFNCLNVARYTYLKNYIVTTTTSSEQAQVPSVDLHKNVDEFGDCQFKKKHFSTESLKMANAVDNSLKLYFVASLLFIEHYKIINIDNMTLKSEMLVVKNSGVRILGQNDISIQDLKNIVNAEVYPNLFKLVKVGLTIPISSATWERSFSTMRRIKT</sequence>
<dbReference type="GO" id="GO:0046983">
    <property type="term" value="F:protein dimerization activity"/>
    <property type="evidence" value="ECO:0007669"/>
    <property type="project" value="InterPro"/>
</dbReference>
<dbReference type="EMBL" id="VYZN01001862">
    <property type="protein sequence ID" value="KAE9521893.1"/>
    <property type="molecule type" value="Genomic_DNA"/>
</dbReference>
<dbReference type="InterPro" id="IPR008906">
    <property type="entry name" value="HATC_C_dom"/>
</dbReference>
<dbReference type="Pfam" id="PF05699">
    <property type="entry name" value="Dimer_Tnp_hAT"/>
    <property type="match status" value="1"/>
</dbReference>
<protein>
    <recommendedName>
        <fullName evidence="1">HAT C-terminal dimerisation domain-containing protein</fullName>
    </recommendedName>
</protein>
<proteinExistence type="predicted"/>